<protein>
    <submittedName>
        <fullName evidence="3">Uncharacterized protein</fullName>
    </submittedName>
</protein>
<comment type="caution">
    <text evidence="3">The sequence shown here is derived from an EMBL/GenBank/DDBJ whole genome shotgun (WGS) entry which is preliminary data.</text>
</comment>
<keyword evidence="2" id="KW-0732">Signal</keyword>
<organism evidence="3 4">
    <name type="scientific">Cladosporium halotolerans</name>
    <dbReference type="NCBI Taxonomy" id="1052096"/>
    <lineage>
        <taxon>Eukaryota</taxon>
        <taxon>Fungi</taxon>
        <taxon>Dikarya</taxon>
        <taxon>Ascomycota</taxon>
        <taxon>Pezizomycotina</taxon>
        <taxon>Dothideomycetes</taxon>
        <taxon>Dothideomycetidae</taxon>
        <taxon>Cladosporiales</taxon>
        <taxon>Cladosporiaceae</taxon>
        <taxon>Cladosporium</taxon>
    </lineage>
</organism>
<feature type="chain" id="PRO_5044245757" evidence="2">
    <location>
        <begin position="18"/>
        <end position="435"/>
    </location>
</feature>
<evidence type="ECO:0000256" key="2">
    <source>
        <dbReference type="SAM" id="SignalP"/>
    </source>
</evidence>
<gene>
    <name evidence="3" type="ORF">WHR41_06413</name>
</gene>
<dbReference type="RefSeq" id="XP_069228174.1">
    <property type="nucleotide sequence ID" value="XM_069375018.1"/>
</dbReference>
<reference evidence="3 4" key="1">
    <citation type="journal article" date="2020" name="Microbiol. Resour. Announc.">
        <title>Draft Genome Sequence of a Cladosporium Species Isolated from the Mesophotic Ascidian Didemnum maculosum.</title>
        <authorList>
            <person name="Gioti A."/>
            <person name="Siaperas R."/>
            <person name="Nikolaivits E."/>
            <person name="Le Goff G."/>
            <person name="Ouazzani J."/>
            <person name="Kotoulas G."/>
            <person name="Topakas E."/>
        </authorList>
    </citation>
    <scope>NUCLEOTIDE SEQUENCE [LARGE SCALE GENOMIC DNA]</scope>
    <source>
        <strain evidence="3 4">TM138-S3</strain>
    </source>
</reference>
<feature type="signal peptide" evidence="2">
    <location>
        <begin position="1"/>
        <end position="17"/>
    </location>
</feature>
<dbReference type="Proteomes" id="UP000803884">
    <property type="component" value="Unassembled WGS sequence"/>
</dbReference>
<feature type="region of interest" description="Disordered" evidence="1">
    <location>
        <begin position="168"/>
        <end position="200"/>
    </location>
</feature>
<dbReference type="AlphaFoldDB" id="A0AB34KIZ8"/>
<dbReference type="EMBL" id="JAAQHG020000021">
    <property type="protein sequence ID" value="KAL1585068.1"/>
    <property type="molecule type" value="Genomic_DNA"/>
</dbReference>
<proteinExistence type="predicted"/>
<keyword evidence="4" id="KW-1185">Reference proteome</keyword>
<evidence type="ECO:0000256" key="1">
    <source>
        <dbReference type="SAM" id="MobiDB-lite"/>
    </source>
</evidence>
<feature type="compositionally biased region" description="Polar residues" evidence="1">
    <location>
        <begin position="174"/>
        <end position="186"/>
    </location>
</feature>
<evidence type="ECO:0000313" key="3">
    <source>
        <dbReference type="EMBL" id="KAL1585068.1"/>
    </source>
</evidence>
<name>A0AB34KIZ8_9PEZI</name>
<sequence>MKGWAVLLLTLIATALANPIADANGDIFARGKKYPKGCRLTDYNCMLNYGGRPFVSTFCTSEVPITTVTKNRTTTETVTSFTGTVTEITATTIVEGSTVTTTAEFTDFVTVPGSTTVVSTTFTGSTTITTAVATVTSVETDTVTEFTCGGASPTPTPVPLPSPITERMKRQAGASDTASQGTSTDSAAPAFTCFPDEGDDEKRQRHIRGACKCAQLPTPTSYSTVTATVTVSRLSTVYTTTETRFPTSTVSVQTIVTTTVPVSVTATDVFTSTESTTAQEATRTTVTVTSSQPTPSSFAIGYNSSGTVGVGRISPASDRPGSSGTLIVFDQTSGGSPFSLNAQSQLSSTENGQVLGKNTRDPFPYLFLDDANPEGMTPSCSICNSTLTCDFPGSSGSVFALCNGFLSLGSFGSSSTCQVIDLTILPLTGPPAPPR</sequence>
<dbReference type="GeneID" id="96007856"/>
<accession>A0AB34KIZ8</accession>
<evidence type="ECO:0000313" key="4">
    <source>
        <dbReference type="Proteomes" id="UP000803884"/>
    </source>
</evidence>